<evidence type="ECO:0000256" key="1">
    <source>
        <dbReference type="SAM" id="MobiDB-lite"/>
    </source>
</evidence>
<feature type="compositionally biased region" description="Polar residues" evidence="1">
    <location>
        <begin position="43"/>
        <end position="54"/>
    </location>
</feature>
<feature type="domain" description="Myb-like" evidence="2">
    <location>
        <begin position="185"/>
        <end position="239"/>
    </location>
</feature>
<evidence type="ECO:0000259" key="2">
    <source>
        <dbReference type="PROSITE" id="PS50090"/>
    </source>
</evidence>
<sequence>MDLQLSVPQVTDNLIDSETICPYPDPPPVLHNTPGYYQDSSKRASGQNGSTQTSDRPHIHDSQQDTGPDASYPSGARGNHHVSGESTGTKRKTQQSDKGARKRSRAPSTLQSRGYSFPALRSHFVSLPLDERLQFISWLFEGALPRCMSDHSPTASEQGESRATSRSTLPDVIEQARQGSTEVQGSSRKGMKWSSEESDLLLKLRKDEKQPWADITRLFSEEYPGRSQGAIQVYWSTTLSKKEKGDPILAS</sequence>
<comment type="caution">
    <text evidence="3">The sequence shown here is derived from an EMBL/GenBank/DDBJ whole genome shotgun (WGS) entry which is preliminary data.</text>
</comment>
<dbReference type="PROSITE" id="PS50090">
    <property type="entry name" value="MYB_LIKE"/>
    <property type="match status" value="1"/>
</dbReference>
<protein>
    <recommendedName>
        <fullName evidence="2">Myb-like domain-containing protein</fullName>
    </recommendedName>
</protein>
<reference evidence="3 4" key="1">
    <citation type="submission" date="2024-07" db="EMBL/GenBank/DDBJ databases">
        <title>Section-level genome sequencing and comparative genomics of Aspergillus sections Usti and Cavernicolus.</title>
        <authorList>
            <consortium name="Lawrence Berkeley National Laboratory"/>
            <person name="Nybo J.L."/>
            <person name="Vesth T.C."/>
            <person name="Theobald S."/>
            <person name="Frisvad J.C."/>
            <person name="Larsen T.O."/>
            <person name="Kjaerboelling I."/>
            <person name="Rothschild-Mancinelli K."/>
            <person name="Lyhne E.K."/>
            <person name="Kogle M.E."/>
            <person name="Barry K."/>
            <person name="Clum A."/>
            <person name="Na H."/>
            <person name="Ledsgaard L."/>
            <person name="Lin J."/>
            <person name="Lipzen A."/>
            <person name="Kuo A."/>
            <person name="Riley R."/>
            <person name="Mondo S."/>
            <person name="LaButti K."/>
            <person name="Haridas S."/>
            <person name="Pangalinan J."/>
            <person name="Salamov A.A."/>
            <person name="Simmons B.A."/>
            <person name="Magnuson J.K."/>
            <person name="Chen J."/>
            <person name="Drula E."/>
            <person name="Henrissat B."/>
            <person name="Wiebenga A."/>
            <person name="Lubbers R.J."/>
            <person name="Gomes A.C."/>
            <person name="Makela M.R."/>
            <person name="Stajich J."/>
            <person name="Grigoriev I.V."/>
            <person name="Mortensen U.H."/>
            <person name="De vries R.P."/>
            <person name="Baker S.E."/>
            <person name="Andersen M.R."/>
        </authorList>
    </citation>
    <scope>NUCLEOTIDE SEQUENCE [LARGE SCALE GENOMIC DNA]</scope>
    <source>
        <strain evidence="3 4">CBS 600.67</strain>
    </source>
</reference>
<accession>A0ABR4H9K4</accession>
<dbReference type="InterPro" id="IPR001005">
    <property type="entry name" value="SANT/Myb"/>
</dbReference>
<feature type="region of interest" description="Disordered" evidence="1">
    <location>
        <begin position="1"/>
        <end position="113"/>
    </location>
</feature>
<gene>
    <name evidence="3" type="ORF">BDW59DRAFT_44464</name>
</gene>
<dbReference type="Gene3D" id="1.10.10.60">
    <property type="entry name" value="Homeodomain-like"/>
    <property type="match status" value="1"/>
</dbReference>
<proteinExistence type="predicted"/>
<dbReference type="Pfam" id="PF13921">
    <property type="entry name" value="Myb_DNA-bind_6"/>
    <property type="match status" value="1"/>
</dbReference>
<keyword evidence="4" id="KW-1185">Reference proteome</keyword>
<feature type="region of interest" description="Disordered" evidence="1">
    <location>
        <begin position="149"/>
        <end position="194"/>
    </location>
</feature>
<dbReference type="EMBL" id="JBFXLS010000198">
    <property type="protein sequence ID" value="KAL2812131.1"/>
    <property type="molecule type" value="Genomic_DNA"/>
</dbReference>
<name>A0ABR4H9K4_9EURO</name>
<dbReference type="InterPro" id="IPR009057">
    <property type="entry name" value="Homeodomain-like_sf"/>
</dbReference>
<feature type="compositionally biased region" description="Polar residues" evidence="1">
    <location>
        <begin position="151"/>
        <end position="168"/>
    </location>
</feature>
<feature type="compositionally biased region" description="Polar residues" evidence="1">
    <location>
        <begin position="1"/>
        <end position="16"/>
    </location>
</feature>
<organism evidence="3 4">
    <name type="scientific">Aspergillus cavernicola</name>
    <dbReference type="NCBI Taxonomy" id="176166"/>
    <lineage>
        <taxon>Eukaryota</taxon>
        <taxon>Fungi</taxon>
        <taxon>Dikarya</taxon>
        <taxon>Ascomycota</taxon>
        <taxon>Pezizomycotina</taxon>
        <taxon>Eurotiomycetes</taxon>
        <taxon>Eurotiomycetidae</taxon>
        <taxon>Eurotiales</taxon>
        <taxon>Aspergillaceae</taxon>
        <taxon>Aspergillus</taxon>
        <taxon>Aspergillus subgen. Nidulantes</taxon>
    </lineage>
</organism>
<dbReference type="Proteomes" id="UP001610335">
    <property type="component" value="Unassembled WGS sequence"/>
</dbReference>
<evidence type="ECO:0000313" key="3">
    <source>
        <dbReference type="EMBL" id="KAL2812131.1"/>
    </source>
</evidence>
<feature type="compositionally biased region" description="Polar residues" evidence="1">
    <location>
        <begin position="177"/>
        <end position="187"/>
    </location>
</feature>
<evidence type="ECO:0000313" key="4">
    <source>
        <dbReference type="Proteomes" id="UP001610335"/>
    </source>
</evidence>
<dbReference type="SUPFAM" id="SSF46689">
    <property type="entry name" value="Homeodomain-like"/>
    <property type="match status" value="1"/>
</dbReference>